<feature type="transmembrane region" description="Helical" evidence="2">
    <location>
        <begin position="74"/>
        <end position="92"/>
    </location>
</feature>
<feature type="coiled-coil region" evidence="1">
    <location>
        <begin position="32"/>
        <end position="75"/>
    </location>
</feature>
<evidence type="ECO:0000256" key="2">
    <source>
        <dbReference type="SAM" id="Phobius"/>
    </source>
</evidence>
<dbReference type="Proteomes" id="UP000095131">
    <property type="component" value="Unassembled WGS sequence"/>
</dbReference>
<gene>
    <name evidence="4" type="ORF">VSF3289_00602</name>
    <name evidence="5" type="ORF">VSF3289_02908</name>
    <name evidence="3" type="ORF">VSF3289_04355</name>
</gene>
<keyword evidence="2" id="KW-0472">Membrane</keyword>
<keyword evidence="2" id="KW-1133">Transmembrane helix</keyword>
<keyword evidence="2" id="KW-0812">Transmembrane</keyword>
<keyword evidence="1" id="KW-0175">Coiled coil</keyword>
<accession>A0A1E3WS72</accession>
<comment type="caution">
    <text evidence="5">The sequence shown here is derived from an EMBL/GenBank/DDBJ whole genome shotgun (WGS) entry which is preliminary data.</text>
</comment>
<dbReference type="AlphaFoldDB" id="A0A1E3WS72"/>
<evidence type="ECO:0000313" key="5">
    <source>
        <dbReference type="EMBL" id="ODS12583.1"/>
    </source>
</evidence>
<evidence type="ECO:0000256" key="1">
    <source>
        <dbReference type="SAM" id="Coils"/>
    </source>
</evidence>
<evidence type="ECO:0000313" key="4">
    <source>
        <dbReference type="EMBL" id="ODS10347.1"/>
    </source>
</evidence>
<dbReference type="RefSeq" id="WP_069446045.1">
    <property type="nucleotide sequence ID" value="NZ_CP134277.1"/>
</dbReference>
<organism evidence="5 6">
    <name type="scientific">Vibrio scophthalmi</name>
    <dbReference type="NCBI Taxonomy" id="45658"/>
    <lineage>
        <taxon>Bacteria</taxon>
        <taxon>Pseudomonadati</taxon>
        <taxon>Pseudomonadota</taxon>
        <taxon>Gammaproteobacteria</taxon>
        <taxon>Vibrionales</taxon>
        <taxon>Vibrionaceae</taxon>
        <taxon>Vibrio</taxon>
    </lineage>
</organism>
<name>A0A1E3WS72_9VIBR</name>
<sequence length="94" mass="10279">MAQESNWWDGFTDGLGEFGSDLIGGAGSYFDSETAKANADKAANENATLSQQARIDELRKQEAQAQQNNQTQKMMMFGLGGFALLIVLVLIFKK</sequence>
<evidence type="ECO:0000313" key="6">
    <source>
        <dbReference type="Proteomes" id="UP000095131"/>
    </source>
</evidence>
<reference evidence="5 6" key="1">
    <citation type="submission" date="2016-08" db="EMBL/GenBank/DDBJ databases">
        <title>Genome sequencing of Vibrio scophthalmi strain FP3289, an isolated from Paralichthys olivaceus.</title>
        <authorList>
            <person name="Han H.-J."/>
        </authorList>
    </citation>
    <scope>NUCLEOTIDE SEQUENCE [LARGE SCALE GENOMIC DNA]</scope>
    <source>
        <strain evidence="5 6">FP3289</strain>
    </source>
</reference>
<evidence type="ECO:0000313" key="3">
    <source>
        <dbReference type="EMBL" id="ODS05214.1"/>
    </source>
</evidence>
<protein>
    <submittedName>
        <fullName evidence="5">Uncharacterized protein</fullName>
    </submittedName>
</protein>
<dbReference type="OrthoDB" id="5909824at2"/>
<proteinExistence type="predicted"/>
<dbReference type="EMBL" id="MDCJ01000002">
    <property type="protein sequence ID" value="ODS10347.1"/>
    <property type="molecule type" value="Genomic_DNA"/>
</dbReference>
<dbReference type="EMBL" id="MDCJ01000007">
    <property type="protein sequence ID" value="ODS05214.1"/>
    <property type="molecule type" value="Genomic_DNA"/>
</dbReference>
<dbReference type="EMBL" id="MDCJ01000002">
    <property type="protein sequence ID" value="ODS12583.1"/>
    <property type="molecule type" value="Genomic_DNA"/>
</dbReference>